<keyword evidence="3" id="KW-1185">Reference proteome</keyword>
<name>A0A1N7N611_9BACL</name>
<dbReference type="EMBL" id="FTOO01000007">
    <property type="protein sequence ID" value="SIS93581.1"/>
    <property type="molecule type" value="Genomic_DNA"/>
</dbReference>
<protein>
    <submittedName>
        <fullName evidence="2">Uncharacterized protein</fullName>
    </submittedName>
</protein>
<feature type="chain" id="PRO_5038945434" evidence="1">
    <location>
        <begin position="21"/>
        <end position="240"/>
    </location>
</feature>
<keyword evidence="1" id="KW-0732">Signal</keyword>
<accession>A0A1N7N611</accession>
<proteinExistence type="predicted"/>
<gene>
    <name evidence="2" type="ORF">SAMN05421799_10786</name>
</gene>
<reference evidence="3" key="1">
    <citation type="submission" date="2017-01" db="EMBL/GenBank/DDBJ databases">
        <authorList>
            <person name="Varghese N."/>
            <person name="Submissions S."/>
        </authorList>
    </citation>
    <scope>NUCLEOTIDE SEQUENCE [LARGE SCALE GENOMIC DNA]</scope>
    <source>
        <strain evidence="3">DSM 16176</strain>
    </source>
</reference>
<sequence length="240" mass="26250">MKRNHWTLLLALLASVTATACGAEKAQKAPVQKSDVHVVMSTNRDVPVSHAKTPETAAIDSIFWTLSNGKTVYPSAQQVVNVSTFGDVSIVRLRVPGVEPHPVDYILVLTTSHGMWHVKGIIGTSFDPDSSNHNLPNLLNGQTNLIKLGVVSVTGVGKFFEYFSPSTLVNIFAVPHAFPAPKAMQQKTLSSRIQASLYSDGNHVGLYYPYRNQWIVITGNVSTSDLLDAANRFNVQYFNL</sequence>
<dbReference type="Proteomes" id="UP000186156">
    <property type="component" value="Unassembled WGS sequence"/>
</dbReference>
<feature type="signal peptide" evidence="1">
    <location>
        <begin position="1"/>
        <end position="20"/>
    </location>
</feature>
<organism evidence="2 3">
    <name type="scientific">Alicyclobacillus vulcanalis</name>
    <dbReference type="NCBI Taxonomy" id="252246"/>
    <lineage>
        <taxon>Bacteria</taxon>
        <taxon>Bacillati</taxon>
        <taxon>Bacillota</taxon>
        <taxon>Bacilli</taxon>
        <taxon>Bacillales</taxon>
        <taxon>Alicyclobacillaceae</taxon>
        <taxon>Alicyclobacillus</taxon>
    </lineage>
</organism>
<evidence type="ECO:0000313" key="2">
    <source>
        <dbReference type="EMBL" id="SIS93581.1"/>
    </source>
</evidence>
<dbReference type="PROSITE" id="PS51257">
    <property type="entry name" value="PROKAR_LIPOPROTEIN"/>
    <property type="match status" value="1"/>
</dbReference>
<dbReference type="AlphaFoldDB" id="A0A1N7N611"/>
<dbReference type="RefSeq" id="WP_076347403.1">
    <property type="nucleotide sequence ID" value="NZ_FTOO01000007.1"/>
</dbReference>
<evidence type="ECO:0000256" key="1">
    <source>
        <dbReference type="SAM" id="SignalP"/>
    </source>
</evidence>
<evidence type="ECO:0000313" key="3">
    <source>
        <dbReference type="Proteomes" id="UP000186156"/>
    </source>
</evidence>